<protein>
    <submittedName>
        <fullName evidence="2">Uncharacterized protein</fullName>
    </submittedName>
</protein>
<sequence length="539" mass="57118">MATPSSTTRAACNARQKARPSLSAVVTAKTPSWRFQPRVDDSDVETDQFGNCEEEQVISQEDDLVIAQSHRPRRAVLIDFSSDEEEDRENQRTEDCAGTPRGVLVYHRPLIAGPPPYWEPFSASEGVGVKKYVLPLEGDPMAGTVSAAAPSLRRADIRKLVQGDISPSVAKALLCFCNGDVEDACNLAPKAKKYIDALLCSASQPEVAAAPGASGSTDVAAANKAAHGVEELERVCTRFEDGGIPLERLVRVERVQNWRLWTRYVDRRAENLAPEERYLWCGLSTHDLDKVIVKGFSALASSGKGTTVFVANAAVAVDQAVEARREMQGQEVHQAVDPTHPEAAVAAAEGGQAETAPAPVVGQARHAAGVGDRPLRMWSMFPRLFGSVRAQQSLSEGTGEEPATSSAVASAASAQVPAAPLPDRSASGSSQPAAMEAPGRRTSPDFPGKGGALLLCRVMLGNMAIGGSDDNADSVLDTAVVAASMERRAAAGPARVPRAVPAAAADPAWDVCKVYADDLAVSLRCAAMQAYPEYIVHFD</sequence>
<accession>A0A9W6BXW7</accession>
<organism evidence="2 3">
    <name type="scientific">Pleodorina starrii</name>
    <dbReference type="NCBI Taxonomy" id="330485"/>
    <lineage>
        <taxon>Eukaryota</taxon>
        <taxon>Viridiplantae</taxon>
        <taxon>Chlorophyta</taxon>
        <taxon>core chlorophytes</taxon>
        <taxon>Chlorophyceae</taxon>
        <taxon>CS clade</taxon>
        <taxon>Chlamydomonadales</taxon>
        <taxon>Volvocaceae</taxon>
        <taxon>Pleodorina</taxon>
    </lineage>
</organism>
<evidence type="ECO:0000313" key="3">
    <source>
        <dbReference type="Proteomes" id="UP001165080"/>
    </source>
</evidence>
<reference evidence="2 3" key="1">
    <citation type="journal article" date="2023" name="Commun. Biol.">
        <title>Reorganization of the ancestral sex-determining regions during the evolution of trioecy in Pleodorina starrii.</title>
        <authorList>
            <person name="Takahashi K."/>
            <person name="Suzuki S."/>
            <person name="Kawai-Toyooka H."/>
            <person name="Yamamoto K."/>
            <person name="Hamaji T."/>
            <person name="Ootsuki R."/>
            <person name="Yamaguchi H."/>
            <person name="Kawachi M."/>
            <person name="Higashiyama T."/>
            <person name="Nozaki H."/>
        </authorList>
    </citation>
    <scope>NUCLEOTIDE SEQUENCE [LARGE SCALE GENOMIC DNA]</scope>
    <source>
        <strain evidence="2 3">NIES-4479</strain>
    </source>
</reference>
<name>A0A9W6BXW7_9CHLO</name>
<dbReference type="AlphaFoldDB" id="A0A9W6BXW7"/>
<feature type="compositionally biased region" description="Low complexity" evidence="1">
    <location>
        <begin position="402"/>
        <end position="422"/>
    </location>
</feature>
<feature type="region of interest" description="Disordered" evidence="1">
    <location>
        <begin position="392"/>
        <end position="446"/>
    </location>
</feature>
<comment type="caution">
    <text evidence="2">The sequence shown here is derived from an EMBL/GenBank/DDBJ whole genome shotgun (WGS) entry which is preliminary data.</text>
</comment>
<dbReference type="Proteomes" id="UP001165080">
    <property type="component" value="Unassembled WGS sequence"/>
</dbReference>
<keyword evidence="3" id="KW-1185">Reference proteome</keyword>
<proteinExistence type="predicted"/>
<evidence type="ECO:0000256" key="1">
    <source>
        <dbReference type="SAM" id="MobiDB-lite"/>
    </source>
</evidence>
<dbReference type="EMBL" id="BRXU01000028">
    <property type="protein sequence ID" value="GLC59541.1"/>
    <property type="molecule type" value="Genomic_DNA"/>
</dbReference>
<dbReference type="Gene3D" id="3.90.228.10">
    <property type="match status" value="1"/>
</dbReference>
<gene>
    <name evidence="2" type="primary">PLEST008403</name>
    <name evidence="2" type="ORF">PLESTB_001498400</name>
</gene>
<evidence type="ECO:0000313" key="2">
    <source>
        <dbReference type="EMBL" id="GLC59541.1"/>
    </source>
</evidence>